<proteinExistence type="predicted"/>
<organism evidence="1 2">
    <name type="scientific">Devosia rhodophyticola</name>
    <dbReference type="NCBI Taxonomy" id="3026423"/>
    <lineage>
        <taxon>Bacteria</taxon>
        <taxon>Pseudomonadati</taxon>
        <taxon>Pseudomonadota</taxon>
        <taxon>Alphaproteobacteria</taxon>
        <taxon>Hyphomicrobiales</taxon>
        <taxon>Devosiaceae</taxon>
        <taxon>Devosia</taxon>
    </lineage>
</organism>
<dbReference type="SUPFAM" id="SSF48452">
    <property type="entry name" value="TPR-like"/>
    <property type="match status" value="1"/>
</dbReference>
<evidence type="ECO:0000313" key="1">
    <source>
        <dbReference type="EMBL" id="WDR06738.1"/>
    </source>
</evidence>
<name>A0ABY7YZC3_9HYPH</name>
<dbReference type="InterPro" id="IPR011990">
    <property type="entry name" value="TPR-like_helical_dom_sf"/>
</dbReference>
<gene>
    <name evidence="1" type="ORF">PSQ90_04600</name>
</gene>
<dbReference type="EMBL" id="CP118247">
    <property type="protein sequence ID" value="WDR06738.1"/>
    <property type="molecule type" value="Genomic_DNA"/>
</dbReference>
<protein>
    <submittedName>
        <fullName evidence="1">DUF924 domain-containing protein</fullName>
    </submittedName>
</protein>
<accession>A0ABY7YZC3</accession>
<dbReference type="RefSeq" id="WP_282212251.1">
    <property type="nucleotide sequence ID" value="NZ_CP118247.1"/>
</dbReference>
<evidence type="ECO:0000313" key="2">
    <source>
        <dbReference type="Proteomes" id="UP001222118"/>
    </source>
</evidence>
<dbReference type="InterPro" id="IPR010323">
    <property type="entry name" value="DUF924"/>
</dbReference>
<dbReference type="Pfam" id="PF06041">
    <property type="entry name" value="DUF924"/>
    <property type="match status" value="1"/>
</dbReference>
<dbReference type="Gene3D" id="1.20.58.320">
    <property type="entry name" value="TPR-like"/>
    <property type="match status" value="1"/>
</dbReference>
<dbReference type="Proteomes" id="UP001222118">
    <property type="component" value="Chromosome"/>
</dbReference>
<dbReference type="Gene3D" id="1.25.40.10">
    <property type="entry name" value="Tetratricopeptide repeat domain"/>
    <property type="match status" value="1"/>
</dbReference>
<keyword evidence="2" id="KW-1185">Reference proteome</keyword>
<reference evidence="1 2" key="1">
    <citation type="submission" date="2023-02" db="EMBL/GenBank/DDBJ databases">
        <title>Devosia chondri sp. nov., isolated from the phycosphere of marine algae.</title>
        <authorList>
            <person name="Kim J.M."/>
            <person name="Lee J.K."/>
            <person name="Choi B.J."/>
            <person name="Bayburt H."/>
            <person name="Jeon C.O."/>
        </authorList>
    </citation>
    <scope>NUCLEOTIDE SEQUENCE [LARGE SCALE GENOMIC DNA]</scope>
    <source>
        <strain evidence="1 2">G2-5</strain>
    </source>
</reference>
<sequence>MTQPSDVIKFWFVEHGPEQWFSGGEEFDVACAARFSSTHEQASRGELYHWRDSLVGRRAEIILLDQLSRQLNRGSPKAFAQDLMALTLAQYIVGEGLDKGLTPHEKMFVYMPYMHSESLVIQEIGMALFSQPDTQSWLDFQKGHRDVIARFGRFPKRNKALGRVPTPEEIDYLKEIGDRVF</sequence>